<evidence type="ECO:0000256" key="2">
    <source>
        <dbReference type="SAM" id="Phobius"/>
    </source>
</evidence>
<sequence>MKLNISKQIRTTMYLIFITMISLMILVACGDNGAEPAPNGGETPGVENGTVDNGGVGDEINGENGTNGDTIVDPTPDVETKTVTIYFINNEYVVTGNPELEAVIPVEVQVNIGAKSLVERVVEKLQQEPEDTNLMTELDRLTILSVESANDTAFVNFSREGLNGGSMQEGLVLTQLVNTLTDLEGINKVQILVEGSKAETLMGHYMIDEPLIRE</sequence>
<proteinExistence type="predicted"/>
<dbReference type="RefSeq" id="WP_069643615.1">
    <property type="nucleotide sequence ID" value="NZ_MIJE01000031.1"/>
</dbReference>
<dbReference type="AlphaFoldDB" id="A0A1E5G121"/>
<keyword evidence="2" id="KW-0812">Transmembrane</keyword>
<dbReference type="OrthoDB" id="1954033at2"/>
<dbReference type="PROSITE" id="PS51257">
    <property type="entry name" value="PROKAR_LIPOPROTEIN"/>
    <property type="match status" value="1"/>
</dbReference>
<evidence type="ECO:0000313" key="4">
    <source>
        <dbReference type="EMBL" id="OEF96606.1"/>
    </source>
</evidence>
<reference evidence="4 5" key="1">
    <citation type="submission" date="2016-09" db="EMBL/GenBank/DDBJ databases">
        <title>Draft genome sequence for the type strain of Desulfuribacillus alkaliarsenatis AHT28, an obligately anaerobic, sulfidogenic bacterium isolated from Russian soda lake sediments.</title>
        <authorList>
            <person name="Abin C.A."/>
            <person name="Hollibaugh J.T."/>
        </authorList>
    </citation>
    <scope>NUCLEOTIDE SEQUENCE [LARGE SCALE GENOMIC DNA]</scope>
    <source>
        <strain evidence="4 5">AHT28</strain>
    </source>
</reference>
<evidence type="ECO:0000313" key="5">
    <source>
        <dbReference type="Proteomes" id="UP000094296"/>
    </source>
</evidence>
<name>A0A1E5G121_9FIRM</name>
<gene>
    <name evidence="4" type="ORF">BHF68_08160</name>
</gene>
<keyword evidence="2" id="KW-0472">Membrane</keyword>
<keyword evidence="5" id="KW-1185">Reference proteome</keyword>
<evidence type="ECO:0000259" key="3">
    <source>
        <dbReference type="SMART" id="SM00909"/>
    </source>
</evidence>
<feature type="transmembrane region" description="Helical" evidence="2">
    <location>
        <begin position="12"/>
        <end position="28"/>
    </location>
</feature>
<organism evidence="4 5">
    <name type="scientific">Desulfuribacillus alkaliarsenatis</name>
    <dbReference type="NCBI Taxonomy" id="766136"/>
    <lineage>
        <taxon>Bacteria</taxon>
        <taxon>Bacillati</taxon>
        <taxon>Bacillota</taxon>
        <taxon>Desulfuribacillia</taxon>
        <taxon>Desulfuribacillales</taxon>
        <taxon>Desulfuribacillaceae</taxon>
        <taxon>Desulfuribacillus</taxon>
    </lineage>
</organism>
<dbReference type="Pfam" id="PF10646">
    <property type="entry name" value="Germane"/>
    <property type="match status" value="1"/>
</dbReference>
<dbReference type="EMBL" id="MIJE01000031">
    <property type="protein sequence ID" value="OEF96606.1"/>
    <property type="molecule type" value="Genomic_DNA"/>
</dbReference>
<evidence type="ECO:0000256" key="1">
    <source>
        <dbReference type="SAM" id="MobiDB-lite"/>
    </source>
</evidence>
<dbReference type="SMART" id="SM00909">
    <property type="entry name" value="Germane"/>
    <property type="match status" value="1"/>
</dbReference>
<feature type="domain" description="GerMN" evidence="3">
    <location>
        <begin position="118"/>
        <end position="202"/>
    </location>
</feature>
<dbReference type="STRING" id="766136.BHF68_08160"/>
<dbReference type="InterPro" id="IPR019606">
    <property type="entry name" value="GerMN"/>
</dbReference>
<dbReference type="Proteomes" id="UP000094296">
    <property type="component" value="Unassembled WGS sequence"/>
</dbReference>
<keyword evidence="2" id="KW-1133">Transmembrane helix</keyword>
<comment type="caution">
    <text evidence="4">The sequence shown here is derived from an EMBL/GenBank/DDBJ whole genome shotgun (WGS) entry which is preliminary data.</text>
</comment>
<feature type="region of interest" description="Disordered" evidence="1">
    <location>
        <begin position="36"/>
        <end position="75"/>
    </location>
</feature>
<accession>A0A1E5G121</accession>
<protein>
    <recommendedName>
        <fullName evidence="3">GerMN domain-containing protein</fullName>
    </recommendedName>
</protein>